<evidence type="ECO:0000313" key="5">
    <source>
        <dbReference type="Proteomes" id="UP000344571"/>
    </source>
</evidence>
<dbReference type="Proteomes" id="UP000344571">
    <property type="component" value="Chromosome"/>
</dbReference>
<dbReference type="Gene3D" id="3.30.70.1320">
    <property type="entry name" value="Multidrug efflux transporter AcrB pore domain like"/>
    <property type="match status" value="1"/>
</dbReference>
<feature type="transmembrane region" description="Helical" evidence="1">
    <location>
        <begin position="969"/>
        <end position="990"/>
    </location>
</feature>
<dbReference type="GO" id="GO:0005886">
    <property type="term" value="C:plasma membrane"/>
    <property type="evidence" value="ECO:0007669"/>
    <property type="project" value="TreeGrafter"/>
</dbReference>
<dbReference type="InterPro" id="IPR027463">
    <property type="entry name" value="AcrB_DN_DC_subdom"/>
</dbReference>
<dbReference type="Proteomes" id="UP000243750">
    <property type="component" value="Unassembled WGS sequence"/>
</dbReference>
<feature type="transmembrane region" description="Helical" evidence="1">
    <location>
        <begin position="386"/>
        <end position="411"/>
    </location>
</feature>
<dbReference type="Gene3D" id="3.30.2090.10">
    <property type="entry name" value="Multidrug efflux transporter AcrB TolC docking domain, DN and DC subdomains"/>
    <property type="match status" value="2"/>
</dbReference>
<sequence length="1027" mass="112492">MDFARYAISKPVNTWVLVLICLIGGIIAFFEIGRLEDPEFTIKEAIVNAQYPGATALDVEQEVTEPLESAIQQMSQIKEIRSRSMPGAAEIRVVIQDSYKGEALAQVWNELRNKVADAQGELPPDIDPPMVNDDFGDVFGIFYALTGDGLSLHELHELSKELRRELLTAEGVAKVEISGVHEERVLVEVDQARLAALRLSPEEIIAALGDADAVVDAGGLRSGELFLRIRPSGSFDSLEALRALPVGQGTQNILLGDIAEIRRDYAERPVQIIRHNGQPALTLGVSGVSGSNIVEVGQAVEARLESVQHRIPLGAELHPLYEQHTVVDDSVNSFALNVFLSVAIVVAVLCIAMGLRAGAIIGAVLFLTVLGTLLLMWLWGIELERISLGALIIAMGMLVDNAVVVCDGMLIQQRRGLKLLAAAQKTLQQTQWPLLGATIIGILAFAGIGLSQDVTGEFLFSMFFVIAVSLLLSWLLALLVVPLFGHYLLRDKQETDGNAESSSDADPGSADQSLYRGGAYDYFRGTATRLLLRPWLTVMVLALLTAASVFGFSRVQQSFFPASSTPLFYVNLFLQQGTDIRTTSDRAEEVEDYLAALDGVTDVSTYVGAGASRFMLTYMPEQPNSSLMHFLVRTEDPELIDGLVREINQELPRRYPAADSSAARFLFGPNAEAKLEARISGPDLDVLRELSAEGQRRLQDEGEVFNIRDDWRQPVLSLRPILALERLADAGLTQQSVARSLAAASEGTQVSVFRERDELIPILLRADEHDRVDADNLLQRLIWSPAISEYVPLAQVADGVEYVSENTMIRRYDRERTIAIRAEPADGENTNEAHQRIRPLIESMELPHNYSMEWGGDYEQSSDAQQALASTLAAPYLAMMLVTVLLFARVRQPLIIWAVVPMAVCGVTFALLITGKPFDFMALLGLLSLTGMLIKNAVVLVDEIDRQIEDEVPRMTAIIEASTSRLRPVVMAAGTTVAGMVPLLFDPFFANMAVTIMGGLAFATLLTLLAVPCLYALFMRVKQQEVA</sequence>
<gene>
    <name evidence="2" type="ORF">CO192_05030</name>
    <name evidence="3" type="ORF">EAO82_01995</name>
</gene>
<accession>A0AA91U4J1</accession>
<keyword evidence="1" id="KW-0812">Transmembrane</keyword>
<dbReference type="RefSeq" id="WP_096345507.1">
    <property type="nucleotide sequence ID" value="NZ_CP033116.1"/>
</dbReference>
<organism evidence="2 4">
    <name type="scientific">Halopseudomonas pelagia</name>
    <dbReference type="NCBI Taxonomy" id="553151"/>
    <lineage>
        <taxon>Bacteria</taxon>
        <taxon>Pseudomonadati</taxon>
        <taxon>Pseudomonadota</taxon>
        <taxon>Gammaproteobacteria</taxon>
        <taxon>Pseudomonadales</taxon>
        <taxon>Pseudomonadaceae</taxon>
        <taxon>Halopseudomonas</taxon>
    </lineage>
</organism>
<dbReference type="PRINTS" id="PR00702">
    <property type="entry name" value="ACRIFLAVINRP"/>
</dbReference>
<evidence type="ECO:0000313" key="2">
    <source>
        <dbReference type="EMBL" id="PCD00553.1"/>
    </source>
</evidence>
<feature type="transmembrane region" description="Helical" evidence="1">
    <location>
        <begin position="432"/>
        <end position="452"/>
    </location>
</feature>
<feature type="transmembrane region" description="Helical" evidence="1">
    <location>
        <begin position="867"/>
        <end position="887"/>
    </location>
</feature>
<evidence type="ECO:0000313" key="4">
    <source>
        <dbReference type="Proteomes" id="UP000243750"/>
    </source>
</evidence>
<feature type="transmembrane region" description="Helical" evidence="1">
    <location>
        <begin position="334"/>
        <end position="352"/>
    </location>
</feature>
<feature type="transmembrane region" description="Helical" evidence="1">
    <location>
        <begin position="996"/>
        <end position="1018"/>
    </location>
</feature>
<dbReference type="SUPFAM" id="SSF82866">
    <property type="entry name" value="Multidrug efflux transporter AcrB transmembrane domain"/>
    <property type="match status" value="2"/>
</dbReference>
<feature type="transmembrane region" description="Helical" evidence="1">
    <location>
        <begin position="920"/>
        <end position="941"/>
    </location>
</feature>
<proteinExistence type="predicted"/>
<reference evidence="2 4" key="1">
    <citation type="submission" date="2017-09" db="EMBL/GenBank/DDBJ databases">
        <title>Bacterial and phytoplankton interrelationship in Kongsfjorden, an Arctic fjord.</title>
        <authorList>
            <person name="Sinha R."/>
            <person name="Krishnan K."/>
        </authorList>
    </citation>
    <scope>NUCLEOTIDE SEQUENCE [LARGE SCALE GENOMIC DNA]</scope>
    <source>
        <strain evidence="2 4">58</strain>
    </source>
</reference>
<dbReference type="EMBL" id="CP033116">
    <property type="protein sequence ID" value="QFY55256.1"/>
    <property type="molecule type" value="Genomic_DNA"/>
</dbReference>
<dbReference type="PANTHER" id="PTHR32063:SF18">
    <property type="entry name" value="CATION EFFLUX SYSTEM PROTEIN"/>
    <property type="match status" value="1"/>
</dbReference>
<reference evidence="3 5" key="2">
    <citation type="submission" date="2018-10" db="EMBL/GenBank/DDBJ databases">
        <title>Complete genome sequence of Pseudomonas pelagia strain Kongs-67.</title>
        <authorList>
            <person name="Sinha R.K."/>
            <person name="Krishnan K."/>
        </authorList>
    </citation>
    <scope>NUCLEOTIDE SEQUENCE [LARGE SCALE GENOMIC DNA]</scope>
    <source>
        <strain evidence="3 5">Kongs-67</strain>
    </source>
</reference>
<dbReference type="SUPFAM" id="SSF82693">
    <property type="entry name" value="Multidrug efflux transporter AcrB pore domain, PN1, PN2, PC1 and PC2 subdomains"/>
    <property type="match status" value="2"/>
</dbReference>
<dbReference type="InterPro" id="IPR001036">
    <property type="entry name" value="Acrflvin-R"/>
</dbReference>
<protein>
    <submittedName>
        <fullName evidence="3">Efflux RND transporter permease subunit</fullName>
    </submittedName>
    <submittedName>
        <fullName evidence="2">MFS transporter</fullName>
    </submittedName>
</protein>
<dbReference type="Gene3D" id="3.30.70.1430">
    <property type="entry name" value="Multidrug efflux transporter AcrB pore domain"/>
    <property type="match status" value="2"/>
</dbReference>
<dbReference type="PANTHER" id="PTHR32063">
    <property type="match status" value="1"/>
</dbReference>
<evidence type="ECO:0000256" key="1">
    <source>
        <dbReference type="SAM" id="Phobius"/>
    </source>
</evidence>
<evidence type="ECO:0000313" key="3">
    <source>
        <dbReference type="EMBL" id="QFY55256.1"/>
    </source>
</evidence>
<feature type="transmembrane region" description="Helical" evidence="1">
    <location>
        <begin position="530"/>
        <end position="552"/>
    </location>
</feature>
<feature type="transmembrane region" description="Helical" evidence="1">
    <location>
        <begin position="359"/>
        <end position="380"/>
    </location>
</feature>
<name>A0AA91U4J1_9GAMM</name>
<dbReference type="AlphaFoldDB" id="A0AA91U4J1"/>
<keyword evidence="1" id="KW-1133">Transmembrane helix</keyword>
<dbReference type="GO" id="GO:0042910">
    <property type="term" value="F:xenobiotic transmembrane transporter activity"/>
    <property type="evidence" value="ECO:0007669"/>
    <property type="project" value="TreeGrafter"/>
</dbReference>
<dbReference type="Gene3D" id="3.30.70.1440">
    <property type="entry name" value="Multidrug efflux transporter AcrB pore domain"/>
    <property type="match status" value="1"/>
</dbReference>
<dbReference type="SUPFAM" id="SSF82714">
    <property type="entry name" value="Multidrug efflux transporter AcrB TolC docking domain, DN and DC subdomains"/>
    <property type="match status" value="2"/>
</dbReference>
<dbReference type="Gene3D" id="1.20.1640.10">
    <property type="entry name" value="Multidrug efflux transporter AcrB transmembrane domain"/>
    <property type="match status" value="2"/>
</dbReference>
<keyword evidence="1" id="KW-0472">Membrane</keyword>
<keyword evidence="5" id="KW-1185">Reference proteome</keyword>
<feature type="transmembrane region" description="Helical" evidence="1">
    <location>
        <begin position="458"/>
        <end position="484"/>
    </location>
</feature>
<dbReference type="Pfam" id="PF00873">
    <property type="entry name" value="ACR_tran"/>
    <property type="match status" value="1"/>
</dbReference>
<dbReference type="EMBL" id="NWMT01000063">
    <property type="protein sequence ID" value="PCD00553.1"/>
    <property type="molecule type" value="Genomic_DNA"/>
</dbReference>
<feature type="transmembrane region" description="Helical" evidence="1">
    <location>
        <begin position="894"/>
        <end position="914"/>
    </location>
</feature>
<feature type="transmembrane region" description="Helical" evidence="1">
    <location>
        <begin position="12"/>
        <end position="30"/>
    </location>
</feature>